<evidence type="ECO:0000256" key="3">
    <source>
        <dbReference type="ARBA" id="ARBA00022692"/>
    </source>
</evidence>
<feature type="transmembrane region" description="Helical" evidence="10">
    <location>
        <begin position="327"/>
        <end position="350"/>
    </location>
</feature>
<feature type="compositionally biased region" description="Polar residues" evidence="9">
    <location>
        <begin position="54"/>
        <end position="66"/>
    </location>
</feature>
<evidence type="ECO:0000256" key="9">
    <source>
        <dbReference type="SAM" id="MobiDB-lite"/>
    </source>
</evidence>
<evidence type="ECO:0000256" key="7">
    <source>
        <dbReference type="PIRSR" id="PIRSR600175-1"/>
    </source>
</evidence>
<accession>A0A2A2LUQ6</accession>
<evidence type="ECO:0000256" key="8">
    <source>
        <dbReference type="PIRSR" id="PIRSR600175-2"/>
    </source>
</evidence>
<dbReference type="GO" id="GO:0046872">
    <property type="term" value="F:metal ion binding"/>
    <property type="evidence" value="ECO:0007669"/>
    <property type="project" value="UniProtKB-KW"/>
</dbReference>
<keyword evidence="3 10" id="KW-0812">Transmembrane</keyword>
<feature type="transmembrane region" description="Helical" evidence="10">
    <location>
        <begin position="526"/>
        <end position="549"/>
    </location>
</feature>
<dbReference type="AlphaFoldDB" id="A0A2A2LUQ6"/>
<feature type="transmembrane region" description="Helical" evidence="10">
    <location>
        <begin position="555"/>
        <end position="582"/>
    </location>
</feature>
<organism evidence="11 12">
    <name type="scientific">Diploscapter pachys</name>
    <dbReference type="NCBI Taxonomy" id="2018661"/>
    <lineage>
        <taxon>Eukaryota</taxon>
        <taxon>Metazoa</taxon>
        <taxon>Ecdysozoa</taxon>
        <taxon>Nematoda</taxon>
        <taxon>Chromadorea</taxon>
        <taxon>Rhabditida</taxon>
        <taxon>Rhabditina</taxon>
        <taxon>Rhabditomorpha</taxon>
        <taxon>Rhabditoidea</taxon>
        <taxon>Rhabditidae</taxon>
        <taxon>Diploscapter</taxon>
    </lineage>
</organism>
<comment type="caution">
    <text evidence="11">The sequence shown here is derived from an EMBL/GenBank/DDBJ whole genome shotgun (WGS) entry which is preliminary data.</text>
</comment>
<feature type="region of interest" description="Disordered" evidence="9">
    <location>
        <begin position="54"/>
        <end position="79"/>
    </location>
</feature>
<evidence type="ECO:0000256" key="6">
    <source>
        <dbReference type="ARBA" id="ARBA00023136"/>
    </source>
</evidence>
<dbReference type="PANTHER" id="PTHR11616:SF166">
    <property type="entry name" value="SODIUM-AND CHLORIDE-DEPENDENT GLYCINE TRANSPORTER 2"/>
    <property type="match status" value="1"/>
</dbReference>
<dbReference type="EMBL" id="LIAE01006432">
    <property type="protein sequence ID" value="PAV89727.1"/>
    <property type="molecule type" value="Genomic_DNA"/>
</dbReference>
<name>A0A2A2LUQ6_9BILA</name>
<dbReference type="InterPro" id="IPR000175">
    <property type="entry name" value="Na/ntran_symport"/>
</dbReference>
<keyword evidence="5 10" id="KW-1133">Transmembrane helix</keyword>
<feature type="binding site" evidence="7">
    <location>
        <position position="388"/>
    </location>
    <ligand>
        <name>Na(+)</name>
        <dbReference type="ChEBI" id="CHEBI:29101"/>
        <label>1</label>
    </ligand>
</feature>
<dbReference type="GO" id="GO:0005332">
    <property type="term" value="F:gamma-aminobutyric acid:sodium:chloride symporter activity"/>
    <property type="evidence" value="ECO:0007669"/>
    <property type="project" value="TreeGrafter"/>
</dbReference>
<keyword evidence="6 10" id="KW-0472">Membrane</keyword>
<dbReference type="GO" id="GO:0043005">
    <property type="term" value="C:neuron projection"/>
    <property type="evidence" value="ECO:0007669"/>
    <property type="project" value="TreeGrafter"/>
</dbReference>
<feature type="transmembrane region" description="Helical" evidence="10">
    <location>
        <begin position="185"/>
        <end position="203"/>
    </location>
</feature>
<keyword evidence="12" id="KW-1185">Reference proteome</keyword>
<feature type="transmembrane region" description="Helical" evidence="10">
    <location>
        <begin position="603"/>
        <end position="631"/>
    </location>
</feature>
<feature type="disulfide bond" evidence="8">
    <location>
        <begin position="234"/>
        <end position="242"/>
    </location>
</feature>
<sequence>MNNENANGKEGETTPYPDLNKYLYKGVKRPLTNLQKRRKDEIEMLIRFGSNDAATLESSSADSSKNTNEKTEERFDNIDDAALSPIPMSPVPAPAKLENVELEQELGARAASRAGSFRQFGTLFLVSTNVIDVIMFVHEYYKCGGYAYILIFTLSHILLTFPLALMEMSIGQYSSLPAFTIFERIGPAYAGIGYLILVLRLFFTLLGSIESRLLTYFIESLGSMMTGNDDWMRCKHYPAIFCREPLKVCGMHQVFGECDDRQFDTSKVPNMTLLYFHIRSEGADFVGFTPPKIFLRRQQLFGVVESHVLLLLLFFCTGFIAYKGMKFFMKISWLLVTLIIVGYGAIWVYLGSIFSPPGWGSYKNVTNWTMLFTERHVWTDAMYSSLRSVNIGHGTLLTLGSTCEFKNNAIRDSMLLVFFALALRIFAIYALGPFMQMAYLSIKSWNSGAMDPLEFMRRNNFVYDLMFTAAPGIPDGTTTRLHFFVYSLFYLAMIISIFCYHIFTYEIILAAVYRTFPRLLYLSSRIVRFCILLGVASILIIVSGLYLYLNSKDDFRVYVFQLFSKMIVTSVTFQVLVISHSYRSKRLLINMKTMMAHTRFSRWFLFYMRLPLVIVWGFIVPVSYFLFWLIIVISDNFWGISHYSIFYLCTACLPLYYVLRRVLLHRWSGSGSLYSLFIPHHKWGPVNVNNLKAADHDERAARIVV</sequence>
<feature type="transmembrane region" description="Helical" evidence="10">
    <location>
        <begin position="637"/>
        <end position="659"/>
    </location>
</feature>
<evidence type="ECO:0000256" key="2">
    <source>
        <dbReference type="ARBA" id="ARBA00022448"/>
    </source>
</evidence>
<feature type="transmembrane region" description="Helical" evidence="10">
    <location>
        <begin position="415"/>
        <end position="435"/>
    </location>
</feature>
<proteinExistence type="predicted"/>
<feature type="compositionally biased region" description="Basic and acidic residues" evidence="9">
    <location>
        <begin position="67"/>
        <end position="77"/>
    </location>
</feature>
<dbReference type="STRING" id="2018661.A0A2A2LUQ6"/>
<evidence type="ECO:0000313" key="11">
    <source>
        <dbReference type="EMBL" id="PAV89727.1"/>
    </source>
</evidence>
<dbReference type="PANTHER" id="PTHR11616">
    <property type="entry name" value="SODIUM/CHLORIDE DEPENDENT TRANSPORTER"/>
    <property type="match status" value="1"/>
</dbReference>
<comment type="subcellular location">
    <subcellularLocation>
        <location evidence="1">Membrane</location>
        <topology evidence="1">Multi-pass membrane protein</topology>
    </subcellularLocation>
</comment>
<feature type="region of interest" description="Disordered" evidence="9">
    <location>
        <begin position="1"/>
        <end position="21"/>
    </location>
</feature>
<evidence type="ECO:0000256" key="1">
    <source>
        <dbReference type="ARBA" id="ARBA00004141"/>
    </source>
</evidence>
<reference evidence="11 12" key="1">
    <citation type="journal article" date="2017" name="Curr. Biol.">
        <title>Genome architecture and evolution of a unichromosomal asexual nematode.</title>
        <authorList>
            <person name="Fradin H."/>
            <person name="Zegar C."/>
            <person name="Gutwein M."/>
            <person name="Lucas J."/>
            <person name="Kovtun M."/>
            <person name="Corcoran D."/>
            <person name="Baugh L.R."/>
            <person name="Kiontke K."/>
            <person name="Gunsalus K."/>
            <person name="Fitch D.H."/>
            <person name="Piano F."/>
        </authorList>
    </citation>
    <scope>NUCLEOTIDE SEQUENCE [LARGE SCALE GENOMIC DNA]</scope>
    <source>
        <strain evidence="11">PF1309</strain>
    </source>
</reference>
<keyword evidence="4" id="KW-0769">Symport</keyword>
<dbReference type="InterPro" id="IPR037272">
    <property type="entry name" value="SNS_sf"/>
</dbReference>
<evidence type="ECO:0000256" key="4">
    <source>
        <dbReference type="ARBA" id="ARBA00022847"/>
    </source>
</evidence>
<dbReference type="Proteomes" id="UP000218231">
    <property type="component" value="Unassembled WGS sequence"/>
</dbReference>
<dbReference type="Pfam" id="PF00209">
    <property type="entry name" value="SNF"/>
    <property type="match status" value="1"/>
</dbReference>
<keyword evidence="7" id="KW-0915">Sodium</keyword>
<feature type="transmembrane region" description="Helical" evidence="10">
    <location>
        <begin position="300"/>
        <end position="321"/>
    </location>
</feature>
<keyword evidence="7" id="KW-0479">Metal-binding</keyword>
<evidence type="ECO:0000256" key="5">
    <source>
        <dbReference type="ARBA" id="ARBA00022989"/>
    </source>
</evidence>
<evidence type="ECO:0008006" key="13">
    <source>
        <dbReference type="Google" id="ProtNLM"/>
    </source>
</evidence>
<dbReference type="GO" id="GO:0005886">
    <property type="term" value="C:plasma membrane"/>
    <property type="evidence" value="ECO:0007669"/>
    <property type="project" value="TreeGrafter"/>
</dbReference>
<evidence type="ECO:0000313" key="12">
    <source>
        <dbReference type="Proteomes" id="UP000218231"/>
    </source>
</evidence>
<keyword evidence="8" id="KW-1015">Disulfide bond</keyword>
<protein>
    <recommendedName>
        <fullName evidence="13">Amino acid permease/ SLC12A domain-containing protein</fullName>
    </recommendedName>
</protein>
<evidence type="ECO:0000256" key="10">
    <source>
        <dbReference type="SAM" id="Phobius"/>
    </source>
</evidence>
<dbReference type="OrthoDB" id="5791184at2759"/>
<feature type="transmembrane region" description="Helical" evidence="10">
    <location>
        <begin position="483"/>
        <end position="505"/>
    </location>
</feature>
<dbReference type="PROSITE" id="PS50267">
    <property type="entry name" value="NA_NEUROTRAN_SYMP_3"/>
    <property type="match status" value="1"/>
</dbReference>
<gene>
    <name evidence="11" type="ORF">WR25_11201</name>
</gene>
<feature type="transmembrane region" description="Helical" evidence="10">
    <location>
        <begin position="145"/>
        <end position="165"/>
    </location>
</feature>
<keyword evidence="2" id="KW-0813">Transport</keyword>
<dbReference type="SUPFAM" id="SSF161070">
    <property type="entry name" value="SNF-like"/>
    <property type="match status" value="1"/>
</dbReference>